<dbReference type="InterPro" id="IPR002575">
    <property type="entry name" value="Aminoglycoside_PTrfase"/>
</dbReference>
<dbReference type="Gene3D" id="3.30.200.20">
    <property type="entry name" value="Phosphorylase Kinase, domain 1"/>
    <property type="match status" value="1"/>
</dbReference>
<dbReference type="InterPro" id="IPR041726">
    <property type="entry name" value="ACAD10_11_N"/>
</dbReference>
<reference evidence="2 3" key="1">
    <citation type="submission" date="2019-03" db="EMBL/GenBank/DDBJ databases">
        <title>Genomic Encyclopedia of Type Strains, Phase IV (KMG-IV): sequencing the most valuable type-strain genomes for metagenomic binning, comparative biology and taxonomic classification.</title>
        <authorList>
            <person name="Goeker M."/>
        </authorList>
    </citation>
    <scope>NUCLEOTIDE SEQUENCE [LARGE SCALE GENOMIC DNA]</scope>
    <source>
        <strain evidence="2 3">DSM 26377</strain>
    </source>
</reference>
<dbReference type="Gene3D" id="3.90.1200.10">
    <property type="match status" value="1"/>
</dbReference>
<comment type="caution">
    <text evidence="2">The sequence shown here is derived from an EMBL/GenBank/DDBJ whole genome shotgun (WGS) entry which is preliminary data.</text>
</comment>
<sequence length="326" mass="35986">MARDLERMTRGLRGYLKDGAKVTGIKALSTGHSNETYLVEGLDRILRMPPSEEGLLPPYDMARQHAILDAVDKAPKGPPVPTMYELCTDASVIGDDFFLMSRLDGEAFDHVAPDWMKRAGADTVSSMCAQWVGAITSLHALPASLMPPGSRSVEQEITHWRDVAVQAETEKSLIDLLEALLAKPPASSGPMTPVHGDPKQGNCLWKGPEMQALLDWEMAGVGEPLTDLGYMFQFYDQGEVSFANAGFELAGWWPRGRVVEEWQRVTGRVARDIRLYETLALCKVSSIIALGYHLSRTGRATDPRFASWGAVVPLYVELARKRAQMK</sequence>
<dbReference type="GO" id="GO:0016301">
    <property type="term" value="F:kinase activity"/>
    <property type="evidence" value="ECO:0007669"/>
    <property type="project" value="UniProtKB-KW"/>
</dbReference>
<proteinExistence type="predicted"/>
<dbReference type="Proteomes" id="UP000295341">
    <property type="component" value="Unassembled WGS sequence"/>
</dbReference>
<feature type="domain" description="Aminoglycoside phosphotransferase" evidence="1">
    <location>
        <begin position="25"/>
        <end position="251"/>
    </location>
</feature>
<dbReference type="OrthoDB" id="3806873at2"/>
<dbReference type="Pfam" id="PF01636">
    <property type="entry name" value="APH"/>
    <property type="match status" value="1"/>
</dbReference>
<keyword evidence="2" id="KW-0418">Kinase</keyword>
<evidence type="ECO:0000313" key="3">
    <source>
        <dbReference type="Proteomes" id="UP000295341"/>
    </source>
</evidence>
<keyword evidence="2" id="KW-0808">Transferase</keyword>
<dbReference type="RefSeq" id="WP_133883080.1">
    <property type="nucleotide sequence ID" value="NZ_MWIN01000009.1"/>
</dbReference>
<name>A0A4R7NZV7_9GAMM</name>
<accession>A0A4R7NZV7</accession>
<keyword evidence="3" id="KW-1185">Reference proteome</keyword>
<dbReference type="InterPro" id="IPR051678">
    <property type="entry name" value="AGP_Transferase"/>
</dbReference>
<protein>
    <submittedName>
        <fullName evidence="2">Aminoglycoside phosphotransferase (APT) family kinase protein</fullName>
    </submittedName>
</protein>
<dbReference type="PANTHER" id="PTHR21310:SF40">
    <property type="entry name" value="AMINOGLYCOSIDE PHOSPHOTRANSFERASE DOMAIN-CONTAINING PROTEIN-RELATED"/>
    <property type="match status" value="1"/>
</dbReference>
<evidence type="ECO:0000259" key="1">
    <source>
        <dbReference type="Pfam" id="PF01636"/>
    </source>
</evidence>
<dbReference type="PANTHER" id="PTHR21310">
    <property type="entry name" value="AMINOGLYCOSIDE PHOSPHOTRANSFERASE-RELATED-RELATED"/>
    <property type="match status" value="1"/>
</dbReference>
<dbReference type="CDD" id="cd05154">
    <property type="entry name" value="ACAD10_11_N-like"/>
    <property type="match status" value="1"/>
</dbReference>
<dbReference type="SUPFAM" id="SSF56112">
    <property type="entry name" value="Protein kinase-like (PK-like)"/>
    <property type="match status" value="1"/>
</dbReference>
<dbReference type="EMBL" id="SOBT01000010">
    <property type="protein sequence ID" value="TDU26924.1"/>
    <property type="molecule type" value="Genomic_DNA"/>
</dbReference>
<dbReference type="InterPro" id="IPR011009">
    <property type="entry name" value="Kinase-like_dom_sf"/>
</dbReference>
<dbReference type="AlphaFoldDB" id="A0A4R7NZV7"/>
<gene>
    <name evidence="2" type="ORF">DFR24_3956</name>
</gene>
<organism evidence="2 3">
    <name type="scientific">Panacagrimonas perspica</name>
    <dbReference type="NCBI Taxonomy" id="381431"/>
    <lineage>
        <taxon>Bacteria</taxon>
        <taxon>Pseudomonadati</taxon>
        <taxon>Pseudomonadota</taxon>
        <taxon>Gammaproteobacteria</taxon>
        <taxon>Nevskiales</taxon>
        <taxon>Nevskiaceae</taxon>
        <taxon>Panacagrimonas</taxon>
    </lineage>
</organism>
<evidence type="ECO:0000313" key="2">
    <source>
        <dbReference type="EMBL" id="TDU26924.1"/>
    </source>
</evidence>